<evidence type="ECO:0000256" key="2">
    <source>
        <dbReference type="ARBA" id="ARBA00022692"/>
    </source>
</evidence>
<accession>A0A443LDN1</accession>
<protein>
    <submittedName>
        <fullName evidence="7">Translocation and assembly module protein TamB</fullName>
    </submittedName>
</protein>
<evidence type="ECO:0000313" key="7">
    <source>
        <dbReference type="EMBL" id="RWR47292.1"/>
    </source>
</evidence>
<keyword evidence="3" id="KW-1133">Transmembrane helix</keyword>
<reference evidence="7 8" key="1">
    <citation type="submission" date="2019-01" db="EMBL/GenBank/DDBJ databases">
        <title>Sinorhodobacter populi sp. nov. isolated from the symptomatic bark tissue of Populus euramericana canker.</title>
        <authorList>
            <person name="Xu G."/>
        </authorList>
    </citation>
    <scope>NUCLEOTIDE SEQUENCE [LARGE SCALE GENOMIC DNA]</scope>
    <source>
        <strain evidence="7 8">CCTCC AB2012026</strain>
    </source>
</reference>
<dbReference type="InterPro" id="IPR007452">
    <property type="entry name" value="TamB_C"/>
</dbReference>
<keyword evidence="8" id="KW-1185">Reference proteome</keyword>
<comment type="subcellular location">
    <subcellularLocation>
        <location evidence="1">Membrane</location>
        <topology evidence="1">Single-pass membrane protein</topology>
    </subcellularLocation>
</comment>
<dbReference type="EMBL" id="SAVB01000015">
    <property type="protein sequence ID" value="RWR47292.1"/>
    <property type="molecule type" value="Genomic_DNA"/>
</dbReference>
<name>A0A443LDN1_9RHOB</name>
<evidence type="ECO:0000256" key="5">
    <source>
        <dbReference type="SAM" id="SignalP"/>
    </source>
</evidence>
<comment type="caution">
    <text evidence="7">The sequence shown here is derived from an EMBL/GenBank/DDBJ whole genome shotgun (WGS) entry which is preliminary data.</text>
</comment>
<dbReference type="Pfam" id="PF04357">
    <property type="entry name" value="TamB"/>
    <property type="match status" value="1"/>
</dbReference>
<evidence type="ECO:0000256" key="4">
    <source>
        <dbReference type="ARBA" id="ARBA00023136"/>
    </source>
</evidence>
<dbReference type="RefSeq" id="WP_128149658.1">
    <property type="nucleotide sequence ID" value="NZ_SAVB01000015.1"/>
</dbReference>
<evidence type="ECO:0000256" key="3">
    <source>
        <dbReference type="ARBA" id="ARBA00022989"/>
    </source>
</evidence>
<dbReference type="OrthoDB" id="7784409at2"/>
<keyword evidence="2" id="KW-0812">Transmembrane</keyword>
<evidence type="ECO:0000259" key="6">
    <source>
        <dbReference type="Pfam" id="PF04357"/>
    </source>
</evidence>
<dbReference type="PANTHER" id="PTHR36985">
    <property type="entry name" value="TRANSLOCATION AND ASSEMBLY MODULE SUBUNIT TAMB"/>
    <property type="match status" value="1"/>
</dbReference>
<feature type="signal peptide" evidence="5">
    <location>
        <begin position="1"/>
        <end position="18"/>
    </location>
</feature>
<dbReference type="GO" id="GO:0005886">
    <property type="term" value="C:plasma membrane"/>
    <property type="evidence" value="ECO:0007669"/>
    <property type="project" value="InterPro"/>
</dbReference>
<keyword evidence="5" id="KW-0732">Signal</keyword>
<proteinExistence type="predicted"/>
<gene>
    <name evidence="7" type="ORF">EOW65_11775</name>
</gene>
<dbReference type="GO" id="GO:0009306">
    <property type="term" value="P:protein secretion"/>
    <property type="evidence" value="ECO:0007669"/>
    <property type="project" value="InterPro"/>
</dbReference>
<sequence>MRILALLLLLLTPLAAAAQDVTLPDAPATVQAPASAPAEPTAEQTERDRSYLTGLIEDNLSGAGRTIRLEGFKGALSSRATFDTLTIADDEGVWLTIRNGALAWDRTAILTGRIKIGELSADEIDLPRLPVAAASSAPSPEAKPFALPELPVSVEIGALKAQKVVLGAPVLGEEVTLAVNGAMSLAGGEGSAKLDITRSGGPKGKVSFNGSFANASRALSIDLLVDEGKDGIVSKLAGLPGTPALTLAVAGSGTLDAFSADTVLSTEGAPRLTGKVTLTASVPKGAPAGSAPVQGFRALLGGDITPLLPPEYHDFFGTQSAISVAGERAPSGALSLTSLSVDSEALSLSGQLDLLPSGLPARFDLTAKLGLASGAPVLLPVSGGQTMLQKGTVSLAYDSATSDGWTLDARLEALAEPTAKVQSLRLAGSGRIGTADGTPTAGGTLTFTANGIEMADPALASAIGPFVTGRTVFFWQRGKPLRLPALKVIGRDLSLSGLLTLDNLSGGIDVTADLDARAAALSNFAALAGQPLSGAAEGKVKGSMTLLTGAFDLETTLTGQDIKTGVAEADALLAGTSAIEASAKRDETGLLLRSFHASAGSLDATASGRLSTGKNDLTAKITLPDLSVLGRGYRGALNATARVSDVEGAREISAEAVAKNLASGRAEIDRILAGESRITFLIDQKDGRTLLKSLDLATPQLSAKASGTPEGAAQRIALSARLANAALLAPGFAGPVTLAGTVTDSGKGYGIDLKGTGPGGTQAAVTGSVAADFANADLKIAGTTETALANPFLSPRSVQGPLRFDLQMKGAPGLQALSGRITGTDLRLTAPTFGLVLQNIGLRADLSGGRVALALDGALKGGGTVALKGPVTLSAPYAADLALTLNGAHLRDPELYDTRVSGALRIAGPMAGGAKISGALTLAETELRVPSTGLGGAAAIPNITHLHETAATRTTRARAGLLQQDSAGSSGSSRPYALDVTISAPKQIFVRGRGLDAELGGALRLTGTTANIVPIGQFSLIRGRLDVLAKRFTLSEGQVAMQGALVPWILFSAVTEQDDYTITLTLEGDASAPELKISSSPDLPEEEVLARLLFNRGLTNLSPLQAAQLASAVASLAGKGGEGIVAKLRQGFGLDDLDIGTDASGNATLRAGKYLSENIYTDVEVESSGSTAINLNLDVTSHLTARGSVDSAGDSSLGLYFEKDY</sequence>
<feature type="chain" id="PRO_5019265877" evidence="5">
    <location>
        <begin position="19"/>
        <end position="1205"/>
    </location>
</feature>
<feature type="domain" description="Translocation and assembly module TamB C-terminal" evidence="6">
    <location>
        <begin position="857"/>
        <end position="1205"/>
    </location>
</feature>
<dbReference type="GO" id="GO:0097347">
    <property type="term" value="C:TAM protein secretion complex"/>
    <property type="evidence" value="ECO:0007669"/>
    <property type="project" value="TreeGrafter"/>
</dbReference>
<dbReference type="Proteomes" id="UP000286594">
    <property type="component" value="Unassembled WGS sequence"/>
</dbReference>
<organism evidence="7 8">
    <name type="scientific">Paenirhodobacter ferrireducens</name>
    <dbReference type="NCBI Taxonomy" id="1215032"/>
    <lineage>
        <taxon>Bacteria</taxon>
        <taxon>Pseudomonadati</taxon>
        <taxon>Pseudomonadota</taxon>
        <taxon>Alphaproteobacteria</taxon>
        <taxon>Rhodobacterales</taxon>
        <taxon>Rhodobacter group</taxon>
        <taxon>Paenirhodobacter</taxon>
    </lineage>
</organism>
<dbReference type="PANTHER" id="PTHR36985:SF1">
    <property type="entry name" value="TRANSLOCATION AND ASSEMBLY MODULE SUBUNIT TAMB"/>
    <property type="match status" value="1"/>
</dbReference>
<evidence type="ECO:0000256" key="1">
    <source>
        <dbReference type="ARBA" id="ARBA00004167"/>
    </source>
</evidence>
<dbReference type="AlphaFoldDB" id="A0A443LDN1"/>
<keyword evidence="4" id="KW-0472">Membrane</keyword>
<evidence type="ECO:0000313" key="8">
    <source>
        <dbReference type="Proteomes" id="UP000286594"/>
    </source>
</evidence>